<dbReference type="SUPFAM" id="SSF53167">
    <property type="entry name" value="Purine and uridine phosphorylases"/>
    <property type="match status" value="1"/>
</dbReference>
<dbReference type="EMBL" id="CALNXJ010000147">
    <property type="protein sequence ID" value="CAH3167003.1"/>
    <property type="molecule type" value="Genomic_DNA"/>
</dbReference>
<feature type="region of interest" description="Disordered" evidence="1">
    <location>
        <begin position="1"/>
        <end position="21"/>
    </location>
</feature>
<dbReference type="PANTHER" id="PTHR46832:SF1">
    <property type="entry name" value="5'-METHYLTHIOADENOSINE_S-ADENOSYLHOMOCYSTEINE NUCLEOSIDASE"/>
    <property type="match status" value="1"/>
</dbReference>
<dbReference type="InterPro" id="IPR000845">
    <property type="entry name" value="Nucleoside_phosphorylase_d"/>
</dbReference>
<comment type="caution">
    <text evidence="3">The sequence shown here is derived from an EMBL/GenBank/DDBJ whole genome shotgun (WGS) entry which is preliminary data.</text>
</comment>
<dbReference type="CDD" id="cd01670">
    <property type="entry name" value="Death"/>
    <property type="match status" value="1"/>
</dbReference>
<evidence type="ECO:0000256" key="1">
    <source>
        <dbReference type="SAM" id="MobiDB-lite"/>
    </source>
</evidence>
<organism evidence="3 4">
    <name type="scientific">Pocillopora meandrina</name>
    <dbReference type="NCBI Taxonomy" id="46732"/>
    <lineage>
        <taxon>Eukaryota</taxon>
        <taxon>Metazoa</taxon>
        <taxon>Cnidaria</taxon>
        <taxon>Anthozoa</taxon>
        <taxon>Hexacorallia</taxon>
        <taxon>Scleractinia</taxon>
        <taxon>Astrocoeniina</taxon>
        <taxon>Pocilloporidae</taxon>
        <taxon>Pocillopora</taxon>
    </lineage>
</organism>
<gene>
    <name evidence="3" type="ORF">PMEA_00006296</name>
</gene>
<evidence type="ECO:0000313" key="3">
    <source>
        <dbReference type="EMBL" id="CAH3167003.1"/>
    </source>
</evidence>
<dbReference type="PROSITE" id="PS50017">
    <property type="entry name" value="DEATH_DOMAIN"/>
    <property type="match status" value="1"/>
</dbReference>
<name>A0AAU9Y3Z2_9CNID</name>
<dbReference type="Proteomes" id="UP001159428">
    <property type="component" value="Unassembled WGS sequence"/>
</dbReference>
<dbReference type="Pfam" id="PF01048">
    <property type="entry name" value="PNP_UDP_1"/>
    <property type="match status" value="1"/>
</dbReference>
<dbReference type="GO" id="GO:0009116">
    <property type="term" value="P:nucleoside metabolic process"/>
    <property type="evidence" value="ECO:0007669"/>
    <property type="project" value="InterPro"/>
</dbReference>
<dbReference type="AlphaFoldDB" id="A0AAU9Y3Z2"/>
<dbReference type="Gene3D" id="1.10.533.10">
    <property type="entry name" value="Death Domain, Fas"/>
    <property type="match status" value="1"/>
</dbReference>
<sequence>MSDAITAESAHQATSKRKPPEVDVEVLEIENLPDHSKPWENIQRDFLPVHFLLLTVKDCEFLSCLSFLKKGFVKSNCKPLGIVYFGNVRDNKHEEVKVAVMKCNMGGAAPGGPLIVVPKAVRILRPKAVFSVGFCASLNEKKAELGDVVVCSKLITYAFIKREGDMIQERGVKVPLNRDLAALARHIGDGWKPPVKYSTGQKVKPRRDGVFLSGPEVINDRKRRDALIKRYPEATAIEMEGEGLFVAAHDLDIEWIVIKGVSDFADGNKSETDLWRPFASVMAASLVSHTLKDSRVFEFWPHFEGKCSVVTLIHSRLLGESYAEDAQPEPSNQGEPRSIRPVKNGTPTEEELYAISKNIAEGWKRLGRRLNIAEAELVEFHKNHEEYTEKPYQMLLYWKRREGEKQPTKATYLVLHDALCHPFVARKDLADKICRQLQN</sequence>
<dbReference type="GO" id="GO:0005829">
    <property type="term" value="C:cytosol"/>
    <property type="evidence" value="ECO:0007669"/>
    <property type="project" value="TreeGrafter"/>
</dbReference>
<dbReference type="GO" id="GO:0008930">
    <property type="term" value="F:methylthioadenosine nucleosidase activity"/>
    <property type="evidence" value="ECO:0007669"/>
    <property type="project" value="TreeGrafter"/>
</dbReference>
<feature type="domain" description="Death" evidence="2">
    <location>
        <begin position="348"/>
        <end position="419"/>
    </location>
</feature>
<dbReference type="Pfam" id="PF00531">
    <property type="entry name" value="Death"/>
    <property type="match status" value="1"/>
</dbReference>
<feature type="region of interest" description="Disordered" evidence="1">
    <location>
        <begin position="324"/>
        <end position="345"/>
    </location>
</feature>
<evidence type="ECO:0000259" key="2">
    <source>
        <dbReference type="PROSITE" id="PS50017"/>
    </source>
</evidence>
<evidence type="ECO:0000313" key="4">
    <source>
        <dbReference type="Proteomes" id="UP001159428"/>
    </source>
</evidence>
<dbReference type="SUPFAM" id="SSF47986">
    <property type="entry name" value="DEATH domain"/>
    <property type="match status" value="1"/>
</dbReference>
<dbReference type="GO" id="GO:0007165">
    <property type="term" value="P:signal transduction"/>
    <property type="evidence" value="ECO:0007669"/>
    <property type="project" value="InterPro"/>
</dbReference>
<dbReference type="InterPro" id="IPR035994">
    <property type="entry name" value="Nucleoside_phosphorylase_sf"/>
</dbReference>
<dbReference type="InterPro" id="IPR000488">
    <property type="entry name" value="Death_dom"/>
</dbReference>
<dbReference type="GO" id="GO:0008782">
    <property type="term" value="F:adenosylhomocysteine nucleosidase activity"/>
    <property type="evidence" value="ECO:0007669"/>
    <property type="project" value="TreeGrafter"/>
</dbReference>
<dbReference type="InterPro" id="IPR011029">
    <property type="entry name" value="DEATH-like_dom_sf"/>
</dbReference>
<dbReference type="PANTHER" id="PTHR46832">
    <property type="entry name" value="5'-METHYLTHIOADENOSINE/S-ADENOSYLHOMOCYSTEINE NUCLEOSIDASE"/>
    <property type="match status" value="1"/>
</dbReference>
<dbReference type="GO" id="GO:0019284">
    <property type="term" value="P:L-methionine salvage from S-adenosylmethionine"/>
    <property type="evidence" value="ECO:0007669"/>
    <property type="project" value="TreeGrafter"/>
</dbReference>
<dbReference type="SMART" id="SM00005">
    <property type="entry name" value="DEATH"/>
    <property type="match status" value="1"/>
</dbReference>
<dbReference type="Gene3D" id="3.40.50.1580">
    <property type="entry name" value="Nucleoside phosphorylase domain"/>
    <property type="match status" value="1"/>
</dbReference>
<keyword evidence="4" id="KW-1185">Reference proteome</keyword>
<protein>
    <recommendedName>
        <fullName evidence="2">Death domain-containing protein</fullName>
    </recommendedName>
</protein>
<reference evidence="3 4" key="1">
    <citation type="submission" date="2022-05" db="EMBL/GenBank/DDBJ databases">
        <authorList>
            <consortium name="Genoscope - CEA"/>
            <person name="William W."/>
        </authorList>
    </citation>
    <scope>NUCLEOTIDE SEQUENCE [LARGE SCALE GENOMIC DNA]</scope>
</reference>
<proteinExistence type="predicted"/>
<accession>A0AAU9Y3Z2</accession>